<dbReference type="Proteomes" id="UP001626550">
    <property type="component" value="Unassembled WGS sequence"/>
</dbReference>
<dbReference type="AlphaFoldDB" id="A0ABD2Q659"/>
<sequence>MMVLSSGKQIPSPLMGEEEESLETLANRMEEILKERRHLIEALCPLSIKSREKLDSLLAEKTKDGSAVTFSQKYSPLGSDEAWEFFRIVSETDNVEKASRVYNVLLRSSTIKGSELGRSNDSSLDLGQLATVDALLSKAVTQVTSLEVDSDIYGSPADIFLAMYRGLLTPEKLVDKLIWRYISSSPLPPGGVFDQDWTSAMRDLEFLIHVINDVRPEELNSKSIEILGITLFVKSLSNLLIMDVSLLILMEEIISKNSNHSCKFMLVEKSPSETPLSQRLQELHTRIIDSITGVANGAKAKAIHSPKLKRWTGSKSSKTLSDSAPSSPNNNNTTLSDSDLIEAIDSM</sequence>
<name>A0ABD2Q659_9PLAT</name>
<feature type="compositionally biased region" description="Low complexity" evidence="2">
    <location>
        <begin position="320"/>
        <end position="338"/>
    </location>
</feature>
<reference evidence="3 4" key="1">
    <citation type="submission" date="2024-11" db="EMBL/GenBank/DDBJ databases">
        <title>Adaptive evolution of stress response genes in parasites aligns with host niche diversity.</title>
        <authorList>
            <person name="Hahn C."/>
            <person name="Resl P."/>
        </authorList>
    </citation>
    <scope>NUCLEOTIDE SEQUENCE [LARGE SCALE GENOMIC DNA]</scope>
    <source>
        <strain evidence="3">EGGRZ-B1_66</strain>
        <tissue evidence="3">Body</tissue>
    </source>
</reference>
<feature type="region of interest" description="Disordered" evidence="2">
    <location>
        <begin position="309"/>
        <end position="338"/>
    </location>
</feature>
<proteinExistence type="predicted"/>
<dbReference type="InterPro" id="IPR023578">
    <property type="entry name" value="Ras_GEF_dom_sf"/>
</dbReference>
<evidence type="ECO:0000313" key="4">
    <source>
        <dbReference type="Proteomes" id="UP001626550"/>
    </source>
</evidence>
<protein>
    <submittedName>
        <fullName evidence="3">Uncharacterized protein</fullName>
    </submittedName>
</protein>
<organism evidence="3 4">
    <name type="scientific">Cichlidogyrus casuarinus</name>
    <dbReference type="NCBI Taxonomy" id="1844966"/>
    <lineage>
        <taxon>Eukaryota</taxon>
        <taxon>Metazoa</taxon>
        <taxon>Spiralia</taxon>
        <taxon>Lophotrochozoa</taxon>
        <taxon>Platyhelminthes</taxon>
        <taxon>Monogenea</taxon>
        <taxon>Monopisthocotylea</taxon>
        <taxon>Dactylogyridea</taxon>
        <taxon>Ancyrocephalidae</taxon>
        <taxon>Cichlidogyrus</taxon>
    </lineage>
</organism>
<keyword evidence="4" id="KW-1185">Reference proteome</keyword>
<dbReference type="EMBL" id="JBJKFK010000939">
    <property type="protein sequence ID" value="KAL3314652.1"/>
    <property type="molecule type" value="Genomic_DNA"/>
</dbReference>
<evidence type="ECO:0000256" key="2">
    <source>
        <dbReference type="SAM" id="MobiDB-lite"/>
    </source>
</evidence>
<evidence type="ECO:0000313" key="3">
    <source>
        <dbReference type="EMBL" id="KAL3314652.1"/>
    </source>
</evidence>
<accession>A0ABD2Q659</accession>
<evidence type="ECO:0000256" key="1">
    <source>
        <dbReference type="SAM" id="Coils"/>
    </source>
</evidence>
<keyword evidence="1" id="KW-0175">Coiled coil</keyword>
<comment type="caution">
    <text evidence="3">The sequence shown here is derived from an EMBL/GenBank/DDBJ whole genome shotgun (WGS) entry which is preliminary data.</text>
</comment>
<dbReference type="SUPFAM" id="SSF48366">
    <property type="entry name" value="Ras GEF"/>
    <property type="match status" value="1"/>
</dbReference>
<feature type="coiled-coil region" evidence="1">
    <location>
        <begin position="15"/>
        <end position="42"/>
    </location>
</feature>
<gene>
    <name evidence="3" type="ORF">Ciccas_006726</name>
</gene>